<keyword evidence="1" id="KW-0472">Membrane</keyword>
<evidence type="ECO:0000313" key="3">
    <source>
        <dbReference type="Proteomes" id="UP000178176"/>
    </source>
</evidence>
<accession>A0A1F4YEH7</accession>
<dbReference type="EMBL" id="MEXH01000033">
    <property type="protein sequence ID" value="OGC91623.1"/>
    <property type="molecule type" value="Genomic_DNA"/>
</dbReference>
<name>A0A1F4YEH7_9BACT</name>
<evidence type="ECO:0000256" key="1">
    <source>
        <dbReference type="SAM" id="Phobius"/>
    </source>
</evidence>
<sequence>MASPDKNPFHSFKKDGWILIAASAAAAIGAILETIDFLINPTPDNLGQATGLWSLSLIAWAIETRTRPSN</sequence>
<feature type="transmembrane region" description="Helical" evidence="1">
    <location>
        <begin position="16"/>
        <end position="39"/>
    </location>
</feature>
<dbReference type="AlphaFoldDB" id="A0A1F4YEH7"/>
<evidence type="ECO:0000313" key="2">
    <source>
        <dbReference type="EMBL" id="OGC91623.1"/>
    </source>
</evidence>
<keyword evidence="1" id="KW-1133">Transmembrane helix</keyword>
<proteinExistence type="predicted"/>
<comment type="caution">
    <text evidence="2">The sequence shown here is derived from an EMBL/GenBank/DDBJ whole genome shotgun (WGS) entry which is preliminary data.</text>
</comment>
<gene>
    <name evidence="2" type="ORF">A2876_03615</name>
</gene>
<reference evidence="2 3" key="1">
    <citation type="journal article" date="2016" name="Nat. Commun.">
        <title>Thousands of microbial genomes shed light on interconnected biogeochemical processes in an aquifer system.</title>
        <authorList>
            <person name="Anantharaman K."/>
            <person name="Brown C.T."/>
            <person name="Hug L.A."/>
            <person name="Sharon I."/>
            <person name="Castelle C.J."/>
            <person name="Probst A.J."/>
            <person name="Thomas B.C."/>
            <person name="Singh A."/>
            <person name="Wilkins M.J."/>
            <person name="Karaoz U."/>
            <person name="Brodie E.L."/>
            <person name="Williams K.H."/>
            <person name="Hubbard S.S."/>
            <person name="Banfield J.F."/>
        </authorList>
    </citation>
    <scope>NUCLEOTIDE SEQUENCE [LARGE SCALE GENOMIC DNA]</scope>
</reference>
<evidence type="ECO:0008006" key="4">
    <source>
        <dbReference type="Google" id="ProtNLM"/>
    </source>
</evidence>
<organism evidence="2 3">
    <name type="scientific">Candidatus Amesbacteria bacterium RIFCSPHIGHO2_01_FULL_48_32b</name>
    <dbReference type="NCBI Taxonomy" id="1797253"/>
    <lineage>
        <taxon>Bacteria</taxon>
        <taxon>Candidatus Amesiibacteriota</taxon>
    </lineage>
</organism>
<keyword evidence="1" id="KW-0812">Transmembrane</keyword>
<protein>
    <recommendedName>
        <fullName evidence="4">Holin</fullName>
    </recommendedName>
</protein>
<dbReference type="Proteomes" id="UP000178176">
    <property type="component" value="Unassembled WGS sequence"/>
</dbReference>